<organism evidence="2 3">
    <name type="scientific">Microtetraspora malaysiensis</name>
    <dbReference type="NCBI Taxonomy" id="161358"/>
    <lineage>
        <taxon>Bacteria</taxon>
        <taxon>Bacillati</taxon>
        <taxon>Actinomycetota</taxon>
        <taxon>Actinomycetes</taxon>
        <taxon>Streptosporangiales</taxon>
        <taxon>Streptosporangiaceae</taxon>
        <taxon>Microtetraspora</taxon>
    </lineage>
</organism>
<evidence type="ECO:0000259" key="1">
    <source>
        <dbReference type="Pfam" id="PF13977"/>
    </source>
</evidence>
<dbReference type="InterPro" id="IPR036271">
    <property type="entry name" value="Tet_transcr_reg_TetR-rel_C_sf"/>
</dbReference>
<sequence>MRERVTELIEQGLRDGELRPELDPVREAVTLFAMIDGLGGELLLGVRDPADALATIRYHLDRLVCRVNDDTIMIAACRYRCEK</sequence>
<proteinExistence type="predicted"/>
<protein>
    <submittedName>
        <fullName evidence="2">TetR family transcriptional regulator C-terminal domain-containing protein</fullName>
    </submittedName>
</protein>
<keyword evidence="3" id="KW-1185">Reference proteome</keyword>
<evidence type="ECO:0000313" key="3">
    <source>
        <dbReference type="Proteomes" id="UP001602013"/>
    </source>
</evidence>
<accession>A0ABW6T036</accession>
<dbReference type="Pfam" id="PF13977">
    <property type="entry name" value="TetR_C_6"/>
    <property type="match status" value="1"/>
</dbReference>
<reference evidence="2 3" key="1">
    <citation type="submission" date="2024-10" db="EMBL/GenBank/DDBJ databases">
        <title>The Natural Products Discovery Center: Release of the First 8490 Sequenced Strains for Exploring Actinobacteria Biosynthetic Diversity.</title>
        <authorList>
            <person name="Kalkreuter E."/>
            <person name="Kautsar S.A."/>
            <person name="Yang D."/>
            <person name="Bader C.D."/>
            <person name="Teijaro C.N."/>
            <person name="Fluegel L."/>
            <person name="Davis C.M."/>
            <person name="Simpson J.R."/>
            <person name="Lauterbach L."/>
            <person name="Steele A.D."/>
            <person name="Gui C."/>
            <person name="Meng S."/>
            <person name="Li G."/>
            <person name="Viehrig K."/>
            <person name="Ye F."/>
            <person name="Su P."/>
            <person name="Kiefer A.F."/>
            <person name="Nichols A."/>
            <person name="Cepeda A.J."/>
            <person name="Yan W."/>
            <person name="Fan B."/>
            <person name="Jiang Y."/>
            <person name="Adhikari A."/>
            <person name="Zheng C.-J."/>
            <person name="Schuster L."/>
            <person name="Cowan T.M."/>
            <person name="Smanski M.J."/>
            <person name="Chevrette M.G."/>
            <person name="De Carvalho L.P.S."/>
            <person name="Shen B."/>
        </authorList>
    </citation>
    <scope>NUCLEOTIDE SEQUENCE [LARGE SCALE GENOMIC DNA]</scope>
    <source>
        <strain evidence="2 3">NPDC002173</strain>
    </source>
</reference>
<dbReference type="Proteomes" id="UP001602013">
    <property type="component" value="Unassembled WGS sequence"/>
</dbReference>
<evidence type="ECO:0000313" key="2">
    <source>
        <dbReference type="EMBL" id="MFF3670642.1"/>
    </source>
</evidence>
<dbReference type="Gene3D" id="1.10.357.10">
    <property type="entry name" value="Tetracycline Repressor, domain 2"/>
    <property type="match status" value="1"/>
</dbReference>
<dbReference type="EMBL" id="JBIASD010000034">
    <property type="protein sequence ID" value="MFF3670642.1"/>
    <property type="molecule type" value="Genomic_DNA"/>
</dbReference>
<dbReference type="RefSeq" id="WP_387416859.1">
    <property type="nucleotide sequence ID" value="NZ_JBIASD010000034.1"/>
</dbReference>
<dbReference type="InterPro" id="IPR039538">
    <property type="entry name" value="BetI_C"/>
</dbReference>
<name>A0ABW6T036_9ACTN</name>
<dbReference type="SUPFAM" id="SSF48498">
    <property type="entry name" value="Tetracyclin repressor-like, C-terminal domain"/>
    <property type="match status" value="1"/>
</dbReference>
<feature type="domain" description="BetI-type transcriptional repressor C-terminal" evidence="1">
    <location>
        <begin position="1"/>
        <end position="63"/>
    </location>
</feature>
<comment type="caution">
    <text evidence="2">The sequence shown here is derived from an EMBL/GenBank/DDBJ whole genome shotgun (WGS) entry which is preliminary data.</text>
</comment>
<gene>
    <name evidence="2" type="ORF">ACFYXI_34145</name>
</gene>